<dbReference type="InterPro" id="IPR006311">
    <property type="entry name" value="TAT_signal"/>
</dbReference>
<evidence type="ECO:0000313" key="2">
    <source>
        <dbReference type="EMBL" id="GBO93154.1"/>
    </source>
</evidence>
<gene>
    <name evidence="2" type="ORF">MESMUL_05080</name>
</gene>
<evidence type="ECO:0000256" key="1">
    <source>
        <dbReference type="SAM" id="SignalP"/>
    </source>
</evidence>
<dbReference type="InterPro" id="IPR042245">
    <property type="entry name" value="Tgt2/MlaC_sf"/>
</dbReference>
<dbReference type="PANTHER" id="PTHR36573:SF1">
    <property type="entry name" value="INTERMEMBRANE PHOSPHOLIPID TRANSPORT SYSTEM BINDING PROTEIN MLAC"/>
    <property type="match status" value="1"/>
</dbReference>
<dbReference type="PANTHER" id="PTHR36573">
    <property type="entry name" value="INTERMEMBRANE PHOSPHOLIPID TRANSPORT SYSTEM BINDING PROTEIN MLAC"/>
    <property type="match status" value="1"/>
</dbReference>
<dbReference type="PIRSF" id="PIRSF004649">
    <property type="entry name" value="MlaC"/>
    <property type="match status" value="1"/>
</dbReference>
<feature type="signal peptide" evidence="1">
    <location>
        <begin position="1"/>
        <end position="25"/>
    </location>
</feature>
<feature type="chain" id="PRO_5017236273" description="Toluene tolerance protein" evidence="1">
    <location>
        <begin position="26"/>
        <end position="212"/>
    </location>
</feature>
<accession>A0A388SEN8</accession>
<keyword evidence="1" id="KW-0732">Signal</keyword>
<keyword evidence="3" id="KW-1185">Reference proteome</keyword>
<proteinExistence type="predicted"/>
<dbReference type="RefSeq" id="WP_116269600.1">
    <property type="nucleotide sequence ID" value="NZ_BGZJ01000001.1"/>
</dbReference>
<dbReference type="InterPro" id="IPR008869">
    <property type="entry name" value="MlaC/ttg2D"/>
</dbReference>
<dbReference type="Gene3D" id="3.10.450.710">
    <property type="entry name" value="Tgt2/MlaC"/>
    <property type="match status" value="1"/>
</dbReference>
<dbReference type="EMBL" id="BGZJ01000001">
    <property type="protein sequence ID" value="GBO93154.1"/>
    <property type="molecule type" value="Genomic_DNA"/>
</dbReference>
<dbReference type="AlphaFoldDB" id="A0A388SEN8"/>
<dbReference type="OrthoDB" id="9798905at2"/>
<evidence type="ECO:0000313" key="3">
    <source>
        <dbReference type="Proteomes" id="UP000266091"/>
    </source>
</evidence>
<name>A0A388SEN8_9BURK</name>
<sequence>MLTRRSFIAGAALGAAAMLSPAAFAASATDKDPSAWIVELMNDTLNDIRKDPALVKADPTKVHTFVNNRIMPVVDFAKMTRTAVGPQWRQATASQRQQLQDGFRSLLTRVYSGAFSSVKDYKAELVPSRAAASSTPIIQTRMVSKTDKPISVEYRMQREGNTWKIIDVNVGGVWMVQNYHSQFAGVLANGGIPALIRSMNDKTSSLNQKAKK</sequence>
<dbReference type="Pfam" id="PF05494">
    <property type="entry name" value="MlaC"/>
    <property type="match status" value="1"/>
</dbReference>
<organism evidence="2 3">
    <name type="scientific">Mesosutterella multiformis</name>
    <dbReference type="NCBI Taxonomy" id="2259133"/>
    <lineage>
        <taxon>Bacteria</taxon>
        <taxon>Pseudomonadati</taxon>
        <taxon>Pseudomonadota</taxon>
        <taxon>Betaproteobacteria</taxon>
        <taxon>Burkholderiales</taxon>
        <taxon>Sutterellaceae</taxon>
        <taxon>Mesosutterella</taxon>
    </lineage>
</organism>
<comment type="caution">
    <text evidence="2">The sequence shown here is derived from an EMBL/GenBank/DDBJ whole genome shotgun (WGS) entry which is preliminary data.</text>
</comment>
<dbReference type="PROSITE" id="PS51318">
    <property type="entry name" value="TAT"/>
    <property type="match status" value="1"/>
</dbReference>
<dbReference type="Proteomes" id="UP000266091">
    <property type="component" value="Unassembled WGS sequence"/>
</dbReference>
<protein>
    <recommendedName>
        <fullName evidence="4">Toluene tolerance protein</fullName>
    </recommendedName>
</protein>
<reference evidence="2 3" key="1">
    <citation type="journal article" date="2018" name="Int. J. Syst. Evol. Microbiol.">
        <title>Mesosutterella multiformis gen. nov., sp. nov., a member of the family Sutterellaceae and Sutterella megalosphaeroides sp. nov., isolated from human faeces.</title>
        <authorList>
            <person name="Sakamoto M."/>
            <person name="Ikeyama N."/>
            <person name="Kunihiro T."/>
            <person name="Iino T."/>
            <person name="Yuki M."/>
            <person name="Ohkuma M."/>
        </authorList>
    </citation>
    <scope>NUCLEOTIDE SEQUENCE [LARGE SCALE GENOMIC DNA]</scope>
    <source>
        <strain evidence="2 3">4NBBH2</strain>
    </source>
</reference>
<evidence type="ECO:0008006" key="4">
    <source>
        <dbReference type="Google" id="ProtNLM"/>
    </source>
</evidence>